<feature type="compositionally biased region" description="Basic and acidic residues" evidence="1">
    <location>
        <begin position="28"/>
        <end position="46"/>
    </location>
</feature>
<protein>
    <submittedName>
        <fullName evidence="2">Uncharacterized protein</fullName>
    </submittedName>
</protein>
<gene>
    <name evidence="2" type="ORF">KIL84_010655</name>
</gene>
<dbReference type="AlphaFoldDB" id="A0A9D4B093"/>
<proteinExistence type="predicted"/>
<evidence type="ECO:0000313" key="2">
    <source>
        <dbReference type="EMBL" id="KAH1176953.1"/>
    </source>
</evidence>
<evidence type="ECO:0000256" key="1">
    <source>
        <dbReference type="SAM" id="MobiDB-lite"/>
    </source>
</evidence>
<name>A0A9D4B093_9SAUR</name>
<dbReference type="Proteomes" id="UP000827986">
    <property type="component" value="Unassembled WGS sequence"/>
</dbReference>
<evidence type="ECO:0000313" key="3">
    <source>
        <dbReference type="Proteomes" id="UP000827986"/>
    </source>
</evidence>
<accession>A0A9D4B093</accession>
<comment type="caution">
    <text evidence="2">The sequence shown here is derived from an EMBL/GenBank/DDBJ whole genome shotgun (WGS) entry which is preliminary data.</text>
</comment>
<organism evidence="2 3">
    <name type="scientific">Mauremys mutica</name>
    <name type="common">yellowpond turtle</name>
    <dbReference type="NCBI Taxonomy" id="74926"/>
    <lineage>
        <taxon>Eukaryota</taxon>
        <taxon>Metazoa</taxon>
        <taxon>Chordata</taxon>
        <taxon>Craniata</taxon>
        <taxon>Vertebrata</taxon>
        <taxon>Euteleostomi</taxon>
        <taxon>Archelosauria</taxon>
        <taxon>Testudinata</taxon>
        <taxon>Testudines</taxon>
        <taxon>Cryptodira</taxon>
        <taxon>Durocryptodira</taxon>
        <taxon>Testudinoidea</taxon>
        <taxon>Geoemydidae</taxon>
        <taxon>Geoemydinae</taxon>
        <taxon>Mauremys</taxon>
    </lineage>
</organism>
<keyword evidence="3" id="KW-1185">Reference proteome</keyword>
<feature type="region of interest" description="Disordered" evidence="1">
    <location>
        <begin position="25"/>
        <end position="46"/>
    </location>
</feature>
<sequence>MVNEIVLDGAASEREHRVWWVNTEDSLENERADRRKAQKSHKEKEREIDQEIMGLLWKQTQMLQTLMDLQVQQSRARLPLQLTENSIAAPPYLPALSQHSRGITGHIPTLTTPPWGTLKTTTASHGLTCESQDI</sequence>
<feature type="non-terminal residue" evidence="2">
    <location>
        <position position="134"/>
    </location>
</feature>
<reference evidence="2" key="1">
    <citation type="submission" date="2021-09" db="EMBL/GenBank/DDBJ databases">
        <title>The genome of Mauremys mutica provides insights into the evolution of semi-aquatic lifestyle.</title>
        <authorList>
            <person name="Gong S."/>
            <person name="Gao Y."/>
        </authorList>
    </citation>
    <scope>NUCLEOTIDE SEQUENCE</scope>
    <source>
        <strain evidence="2">MM-2020</strain>
        <tissue evidence="2">Muscle</tissue>
    </source>
</reference>
<dbReference type="EMBL" id="JAHDVG010000474">
    <property type="protein sequence ID" value="KAH1176953.1"/>
    <property type="molecule type" value="Genomic_DNA"/>
</dbReference>